<gene>
    <name evidence="1" type="ORF">B0A49_12019</name>
</gene>
<evidence type="ECO:0000313" key="1">
    <source>
        <dbReference type="EMBL" id="TKA64894.1"/>
    </source>
</evidence>
<sequence length="121" mass="13413">MTWALGNDLPSTPEVDFPDIQAVDMHHLHRTWQRAKGCILGEDWGTSGLVRGLQDEMREPKKMNGMEDNEYDTRDRIHTEDSEALSNDEIGNAYDVHQGVAGKTVTVILTPSAFKATASAT</sequence>
<reference evidence="1 2" key="1">
    <citation type="submission" date="2017-03" db="EMBL/GenBank/DDBJ databases">
        <title>Genomes of endolithic fungi from Antarctica.</title>
        <authorList>
            <person name="Coleine C."/>
            <person name="Masonjones S."/>
            <person name="Stajich J.E."/>
        </authorList>
    </citation>
    <scope>NUCLEOTIDE SEQUENCE [LARGE SCALE GENOMIC DNA]</scope>
    <source>
        <strain evidence="1 2">CCFEE 5187</strain>
    </source>
</reference>
<accession>A0A4U0WNP1</accession>
<name>A0A4U0WNP1_9PEZI</name>
<comment type="caution">
    <text evidence="1">The sequence shown here is derived from an EMBL/GenBank/DDBJ whole genome shotgun (WGS) entry which is preliminary data.</text>
</comment>
<dbReference type="AlphaFoldDB" id="A0A4U0WNP1"/>
<evidence type="ECO:0000313" key="2">
    <source>
        <dbReference type="Proteomes" id="UP000308768"/>
    </source>
</evidence>
<proteinExistence type="predicted"/>
<organism evidence="1 2">
    <name type="scientific">Cryomyces minteri</name>
    <dbReference type="NCBI Taxonomy" id="331657"/>
    <lineage>
        <taxon>Eukaryota</taxon>
        <taxon>Fungi</taxon>
        <taxon>Dikarya</taxon>
        <taxon>Ascomycota</taxon>
        <taxon>Pezizomycotina</taxon>
        <taxon>Dothideomycetes</taxon>
        <taxon>Dothideomycetes incertae sedis</taxon>
        <taxon>Cryomyces</taxon>
    </lineage>
</organism>
<dbReference type="Proteomes" id="UP000308768">
    <property type="component" value="Unassembled WGS sequence"/>
</dbReference>
<protein>
    <submittedName>
        <fullName evidence="1">Uncharacterized protein</fullName>
    </submittedName>
</protein>
<keyword evidence="2" id="KW-1185">Reference proteome</keyword>
<dbReference type="EMBL" id="NAJN01001208">
    <property type="protein sequence ID" value="TKA64894.1"/>
    <property type="molecule type" value="Genomic_DNA"/>
</dbReference>